<gene>
    <name evidence="1" type="ORF">GCM10025869_33380</name>
</gene>
<dbReference type="PANTHER" id="PTHR10668:SF105">
    <property type="entry name" value="DEHYDROGENASE-RELATED"/>
    <property type="match status" value="1"/>
</dbReference>
<organism evidence="1 2">
    <name type="scientific">Homoserinibacter gongjuensis</name>
    <dbReference type="NCBI Taxonomy" id="1162968"/>
    <lineage>
        <taxon>Bacteria</taxon>
        <taxon>Bacillati</taxon>
        <taxon>Actinomycetota</taxon>
        <taxon>Actinomycetes</taxon>
        <taxon>Micrococcales</taxon>
        <taxon>Microbacteriaceae</taxon>
        <taxon>Homoserinibacter</taxon>
    </lineage>
</organism>
<dbReference type="Gene3D" id="3.90.660.50">
    <property type="match status" value="1"/>
</dbReference>
<dbReference type="Proteomes" id="UP001157069">
    <property type="component" value="Unassembled WGS sequence"/>
</dbReference>
<reference evidence="2" key="1">
    <citation type="journal article" date="2019" name="Int. J. Syst. Evol. Microbiol.">
        <title>The Global Catalogue of Microorganisms (GCM) 10K type strain sequencing project: providing services to taxonomists for standard genome sequencing and annotation.</title>
        <authorList>
            <consortium name="The Broad Institute Genomics Platform"/>
            <consortium name="The Broad Institute Genome Sequencing Center for Infectious Disease"/>
            <person name="Wu L."/>
            <person name="Ma J."/>
        </authorList>
    </citation>
    <scope>NUCLEOTIDE SEQUENCE [LARGE SCALE GENOMIC DNA]</scope>
    <source>
        <strain evidence="2">NBRC 108755</strain>
    </source>
</reference>
<evidence type="ECO:0000313" key="2">
    <source>
        <dbReference type="Proteomes" id="UP001157069"/>
    </source>
</evidence>
<comment type="caution">
    <text evidence="1">The sequence shown here is derived from an EMBL/GenBank/DDBJ whole genome shotgun (WGS) entry which is preliminary data.</text>
</comment>
<dbReference type="PANTHER" id="PTHR10668">
    <property type="entry name" value="PHYTOENE DEHYDROGENASE"/>
    <property type="match status" value="1"/>
</dbReference>
<proteinExistence type="predicted"/>
<dbReference type="Gene3D" id="3.50.50.60">
    <property type="entry name" value="FAD/NAD(P)-binding domain"/>
    <property type="match status" value="1"/>
</dbReference>
<evidence type="ECO:0008006" key="3">
    <source>
        <dbReference type="Google" id="ProtNLM"/>
    </source>
</evidence>
<dbReference type="InterPro" id="IPR036188">
    <property type="entry name" value="FAD/NAD-bd_sf"/>
</dbReference>
<accession>A0ABQ6K0C1</accession>
<name>A0ABQ6K0C1_9MICO</name>
<protein>
    <recommendedName>
        <fullName evidence="3">NAD(P)/FAD-dependent oxidoreductase</fullName>
    </recommendedName>
</protein>
<dbReference type="EMBL" id="BSVA01000001">
    <property type="protein sequence ID" value="GMA92809.1"/>
    <property type="molecule type" value="Genomic_DNA"/>
</dbReference>
<dbReference type="SUPFAM" id="SSF51905">
    <property type="entry name" value="FAD/NAD(P)-binding domain"/>
    <property type="match status" value="1"/>
</dbReference>
<keyword evidence="2" id="KW-1185">Reference proteome</keyword>
<dbReference type="RefSeq" id="WP_431308737.1">
    <property type="nucleotide sequence ID" value="NZ_BSVA01000001.1"/>
</dbReference>
<sequence>MLPPRHLATLIQLGLRILHQGTPAWNLGFRGEEAPALLTGVMAHAIQRLPGLGATAPGLVLATLAHTVGWPIVRGGSGAIADALADDLAAHGGLIETDAEVRDLAELDADLVMLDVTPRALLKLAGSKLPGGYARMLRRFRYGDGVAKIDLALDGPVPWADPALAEVVTLHLGGTRAEVARGEAEVAAGRHPERPYVLVTQPSVLDTTRAPDGHQVLWAYTHVPRGSTLNRSEAVIAELERLAPGVRDRILAVSSRSAAEVERHDVNDIGGDIAAGAASFRQLVARPRLSPTPWRTPLPGVWLCSASTAPGPGVHGQSGWLAARAALRELGIPEPALGIR</sequence>
<evidence type="ECO:0000313" key="1">
    <source>
        <dbReference type="EMBL" id="GMA92809.1"/>
    </source>
</evidence>